<comment type="caution">
    <text evidence="1">The sequence shown here is derived from an EMBL/GenBank/DDBJ whole genome shotgun (WGS) entry which is preliminary data.</text>
</comment>
<keyword evidence="2" id="KW-1185">Reference proteome</keyword>
<dbReference type="Proteomes" id="UP001151532">
    <property type="component" value="Chromosome 15Z"/>
</dbReference>
<accession>A0A9Q1A7F5</accession>
<reference evidence="1" key="2">
    <citation type="journal article" date="2023" name="Int. J. Mol. Sci.">
        <title>De Novo Assembly and Annotation of 11 Diverse Shrub Willow (Salix) Genomes Reveals Novel Gene Organization in Sex-Linked Regions.</title>
        <authorList>
            <person name="Hyden B."/>
            <person name="Feng K."/>
            <person name="Yates T.B."/>
            <person name="Jawdy S."/>
            <person name="Cereghino C."/>
            <person name="Smart L.B."/>
            <person name="Muchero W."/>
        </authorList>
    </citation>
    <scope>NUCLEOTIDE SEQUENCE</scope>
    <source>
        <tissue evidence="1">Shoot tip</tissue>
    </source>
</reference>
<dbReference type="AlphaFoldDB" id="A0A9Q1A7F5"/>
<name>A0A9Q1A7F5_SALPP</name>
<gene>
    <name evidence="1" type="ORF">OIU79_025900</name>
</gene>
<proteinExistence type="predicted"/>
<evidence type="ECO:0000313" key="1">
    <source>
        <dbReference type="EMBL" id="KAJ6761160.1"/>
    </source>
</evidence>
<sequence length="84" mass="9421">MLKNQAIESSIKNGAGCLSNSIAHFITLQGNQPIANKIQLLHDPSGDPRSCKGLLRRLYFQLQVSFRPPNSKPFPFLFSFFLQS</sequence>
<dbReference type="EMBL" id="JAPFFK010000006">
    <property type="protein sequence ID" value="KAJ6761160.1"/>
    <property type="molecule type" value="Genomic_DNA"/>
</dbReference>
<organism evidence="1 2">
    <name type="scientific">Salix purpurea</name>
    <name type="common">Purple osier willow</name>
    <dbReference type="NCBI Taxonomy" id="77065"/>
    <lineage>
        <taxon>Eukaryota</taxon>
        <taxon>Viridiplantae</taxon>
        <taxon>Streptophyta</taxon>
        <taxon>Embryophyta</taxon>
        <taxon>Tracheophyta</taxon>
        <taxon>Spermatophyta</taxon>
        <taxon>Magnoliopsida</taxon>
        <taxon>eudicotyledons</taxon>
        <taxon>Gunneridae</taxon>
        <taxon>Pentapetalae</taxon>
        <taxon>rosids</taxon>
        <taxon>fabids</taxon>
        <taxon>Malpighiales</taxon>
        <taxon>Salicaceae</taxon>
        <taxon>Saliceae</taxon>
        <taxon>Salix</taxon>
    </lineage>
</organism>
<reference evidence="1" key="1">
    <citation type="submission" date="2022-11" db="EMBL/GenBank/DDBJ databases">
        <authorList>
            <person name="Hyden B.L."/>
            <person name="Feng K."/>
            <person name="Yates T."/>
            <person name="Jawdy S."/>
            <person name="Smart L.B."/>
            <person name="Muchero W."/>
        </authorList>
    </citation>
    <scope>NUCLEOTIDE SEQUENCE</scope>
    <source>
        <tissue evidence="1">Shoot tip</tissue>
    </source>
</reference>
<evidence type="ECO:0000313" key="2">
    <source>
        <dbReference type="Proteomes" id="UP001151532"/>
    </source>
</evidence>
<protein>
    <submittedName>
        <fullName evidence="1">Uncharacterized protein</fullName>
    </submittedName>
</protein>